<dbReference type="EC" id="2.1.-.-" evidence="2"/>
<dbReference type="EMBL" id="CP144373">
    <property type="protein sequence ID" value="XCH47122.1"/>
    <property type="molecule type" value="Genomic_DNA"/>
</dbReference>
<keyword evidence="2" id="KW-0489">Methyltransferase</keyword>
<dbReference type="GO" id="GO:0032259">
    <property type="term" value="P:methylation"/>
    <property type="evidence" value="ECO:0007669"/>
    <property type="project" value="UniProtKB-KW"/>
</dbReference>
<dbReference type="Pfam" id="PF13649">
    <property type="entry name" value="Methyltransf_25"/>
    <property type="match status" value="1"/>
</dbReference>
<accession>A0AAU8GX83</accession>
<dbReference type="InterPro" id="IPR029063">
    <property type="entry name" value="SAM-dependent_MTases_sf"/>
</dbReference>
<sequence length="248" mass="29612">MKATVSGRSLKLWLFYLIMIATEIKKISYWNENAKWYRLWREHNSYHEPIKNFLFKFTQPGLKILDIGAGDGVLSFPLIKKGCNVTALEPALAMQNYLYENSLAHGIKLKIEPRRFEELECYEIREFDFALACNSLHLTEYGIEGSMFKLFSSQVQSIFLVTERAFCPDDFNLIYPEYTLIFNHSYISESSFAYHSLDEIFEHWEFKYKRELFSWEKQKLLKSITYEKGHYWLKDFAVVNIFYWRRGV</sequence>
<keyword evidence="2" id="KW-0808">Transferase</keyword>
<name>A0AAU8GX83_9BACT</name>
<dbReference type="SUPFAM" id="SSF53335">
    <property type="entry name" value="S-adenosyl-L-methionine-dependent methyltransferases"/>
    <property type="match status" value="1"/>
</dbReference>
<dbReference type="Gene3D" id="3.40.50.150">
    <property type="entry name" value="Vaccinia Virus protein VP39"/>
    <property type="match status" value="1"/>
</dbReference>
<organism evidence="2">
    <name type="scientific">Thermodesulfovibrio autotrophicus</name>
    <dbReference type="NCBI Taxonomy" id="3118333"/>
    <lineage>
        <taxon>Bacteria</taxon>
        <taxon>Pseudomonadati</taxon>
        <taxon>Nitrospirota</taxon>
        <taxon>Thermodesulfovibrionia</taxon>
        <taxon>Thermodesulfovibrionales</taxon>
        <taxon>Thermodesulfovibrionaceae</taxon>
        <taxon>Thermodesulfovibrio</taxon>
    </lineage>
</organism>
<dbReference type="AlphaFoldDB" id="A0AAU8GX83"/>
<dbReference type="GO" id="GO:0008168">
    <property type="term" value="F:methyltransferase activity"/>
    <property type="evidence" value="ECO:0007669"/>
    <property type="project" value="UniProtKB-KW"/>
</dbReference>
<protein>
    <submittedName>
        <fullName evidence="2">Class I SAM-dependent methyltransferase</fullName>
        <ecNumber evidence="2">2.1.-.-</ecNumber>
    </submittedName>
</protein>
<evidence type="ECO:0000313" key="2">
    <source>
        <dbReference type="EMBL" id="XCH47122.1"/>
    </source>
</evidence>
<dbReference type="InterPro" id="IPR041698">
    <property type="entry name" value="Methyltransf_25"/>
</dbReference>
<dbReference type="RefSeq" id="WP_353684649.1">
    <property type="nucleotide sequence ID" value="NZ_CP144373.1"/>
</dbReference>
<dbReference type="CDD" id="cd02440">
    <property type="entry name" value="AdoMet_MTases"/>
    <property type="match status" value="1"/>
</dbReference>
<evidence type="ECO:0000259" key="1">
    <source>
        <dbReference type="Pfam" id="PF13649"/>
    </source>
</evidence>
<dbReference type="KEGG" id="taut:V4D30_02315"/>
<gene>
    <name evidence="2" type="ORF">V4D30_02315</name>
</gene>
<reference evidence="2" key="1">
    <citation type="submission" date="2024-01" db="EMBL/GenBank/DDBJ databases">
        <title>The first autotrophic representatives of the genus Thermodesulfovibrio.</title>
        <authorList>
            <person name="Maltseva A.I."/>
            <person name="Elcheninov A.G."/>
            <person name="Kublanov I.V."/>
            <person name="Lebedinsky A.V."/>
            <person name="Frolov E.N."/>
        </authorList>
    </citation>
    <scope>NUCLEOTIDE SEQUENCE</scope>
    <source>
        <strain evidence="2">3907-1M</strain>
    </source>
</reference>
<feature type="domain" description="Methyltransferase" evidence="1">
    <location>
        <begin position="64"/>
        <end position="140"/>
    </location>
</feature>
<proteinExistence type="predicted"/>